<dbReference type="Proteomes" id="UP000028826">
    <property type="component" value="Unassembled WGS sequence"/>
</dbReference>
<dbReference type="EMBL" id="JGYG01000006">
    <property type="protein sequence ID" value="KFI29449.1"/>
    <property type="molecule type" value="Genomic_DNA"/>
</dbReference>
<evidence type="ECO:0000313" key="1">
    <source>
        <dbReference type="EMBL" id="KFI29449.1"/>
    </source>
</evidence>
<sequence length="72" mass="7917">MGFIGQAAWRNTRLRHCDRPNVGGCIVAKQERFPSQGVKCWRGSVVAAPRQNRDMAADAEISLCARMEALSA</sequence>
<proteinExistence type="predicted"/>
<gene>
    <name evidence="1" type="ORF">CN97_16785</name>
</gene>
<keyword evidence="2" id="KW-1185">Reference proteome</keyword>
<organism evidence="1 2">
    <name type="scientific">Haematobacter massiliensis</name>
    <dbReference type="NCBI Taxonomy" id="195105"/>
    <lineage>
        <taxon>Bacteria</taxon>
        <taxon>Pseudomonadati</taxon>
        <taxon>Pseudomonadota</taxon>
        <taxon>Alphaproteobacteria</taxon>
        <taxon>Rhodobacterales</taxon>
        <taxon>Paracoccaceae</taxon>
        <taxon>Haematobacter</taxon>
    </lineage>
</organism>
<evidence type="ECO:0000313" key="2">
    <source>
        <dbReference type="Proteomes" id="UP000028826"/>
    </source>
</evidence>
<name>A0A086Y599_9RHOB</name>
<accession>A0A086Y599</accession>
<protein>
    <submittedName>
        <fullName evidence="1">Uncharacterized protein</fullName>
    </submittedName>
</protein>
<comment type="caution">
    <text evidence="1">The sequence shown here is derived from an EMBL/GenBank/DDBJ whole genome shotgun (WGS) entry which is preliminary data.</text>
</comment>
<reference evidence="1 2" key="1">
    <citation type="submission" date="2014-03" db="EMBL/GenBank/DDBJ databases">
        <title>Genome of Haematobacter massiliensis CCUG 47968.</title>
        <authorList>
            <person name="Wang D."/>
            <person name="Wang G."/>
        </authorList>
    </citation>
    <scope>NUCLEOTIDE SEQUENCE [LARGE SCALE GENOMIC DNA]</scope>
    <source>
        <strain evidence="1 2">CCUG 47968</strain>
    </source>
</reference>
<dbReference type="AlphaFoldDB" id="A0A086Y599"/>
<dbReference type="STRING" id="195105.CN97_16785"/>